<evidence type="ECO:0000256" key="1">
    <source>
        <dbReference type="ARBA" id="ARBA00004141"/>
    </source>
</evidence>
<keyword evidence="7" id="KW-0436">Ligase</keyword>
<feature type="transmembrane region" description="Helical" evidence="5">
    <location>
        <begin position="267"/>
        <end position="282"/>
    </location>
</feature>
<accession>A0AAU8ACG3</accession>
<feature type="transmembrane region" description="Helical" evidence="5">
    <location>
        <begin position="16"/>
        <end position="35"/>
    </location>
</feature>
<evidence type="ECO:0000256" key="2">
    <source>
        <dbReference type="ARBA" id="ARBA00022692"/>
    </source>
</evidence>
<dbReference type="EMBL" id="CP123384">
    <property type="protein sequence ID" value="XCC92432.1"/>
    <property type="molecule type" value="Genomic_DNA"/>
</dbReference>
<feature type="transmembrane region" description="Helical" evidence="5">
    <location>
        <begin position="147"/>
        <end position="163"/>
    </location>
</feature>
<dbReference type="Pfam" id="PF04932">
    <property type="entry name" value="Wzy_C"/>
    <property type="match status" value="1"/>
</dbReference>
<feature type="transmembrane region" description="Helical" evidence="5">
    <location>
        <begin position="392"/>
        <end position="416"/>
    </location>
</feature>
<evidence type="ECO:0000313" key="7">
    <source>
        <dbReference type="EMBL" id="XCC92432.1"/>
    </source>
</evidence>
<dbReference type="AlphaFoldDB" id="A0AAU8ACG3"/>
<feature type="transmembrane region" description="Helical" evidence="5">
    <location>
        <begin position="115"/>
        <end position="135"/>
    </location>
</feature>
<feature type="domain" description="O-antigen ligase-related" evidence="6">
    <location>
        <begin position="254"/>
        <end position="399"/>
    </location>
</feature>
<keyword evidence="4 5" id="KW-0472">Membrane</keyword>
<evidence type="ECO:0000256" key="4">
    <source>
        <dbReference type="ARBA" id="ARBA00023136"/>
    </source>
</evidence>
<protein>
    <submittedName>
        <fullName evidence="7">O-antigen ligase family protein</fullName>
    </submittedName>
</protein>
<feature type="transmembrane region" description="Helical" evidence="5">
    <location>
        <begin position="220"/>
        <end position="238"/>
    </location>
</feature>
<reference evidence="7" key="1">
    <citation type="submission" date="2023-02" db="EMBL/GenBank/DDBJ databases">
        <title>Description and genomic characterization of Salipiger bruguierae sp. nov., isolated from the sediment of mangrove plant Bruguiera sexangula.</title>
        <authorList>
            <person name="Long M."/>
        </authorList>
    </citation>
    <scope>NUCLEOTIDE SEQUENCE</scope>
    <source>
        <strain evidence="7">H15</strain>
    </source>
</reference>
<feature type="transmembrane region" description="Helical" evidence="5">
    <location>
        <begin position="84"/>
        <end position="103"/>
    </location>
</feature>
<keyword evidence="3 5" id="KW-1133">Transmembrane helix</keyword>
<dbReference type="GO" id="GO:0016874">
    <property type="term" value="F:ligase activity"/>
    <property type="evidence" value="ECO:0007669"/>
    <property type="project" value="UniProtKB-KW"/>
</dbReference>
<feature type="transmembrane region" description="Helical" evidence="5">
    <location>
        <begin position="428"/>
        <end position="446"/>
    </location>
</feature>
<sequence>MSDVAVSPSKGFDWRGWLGVVLGGLLALGLTVILADRSLTLMMIAPVALLIFAVGIRFPMIALAGLIAMIMSNTSDNLIEFFDLPSLAKITAPGLFVLITARYAIYRELPYVPRVAICCLSIMFAIKLFSATYALRWETSVELSIDFLKEAAVAILALAFMNHKRGFETVALAAILPIALICALGLYQLVVGPSPSGFYGFSRLTESSNRFSGMLLDPNFFAAIVVFTVPLGLFHLLNAQGPLKIALWTLVSGALIAGLLATQSRGALIGLALGLVVLSTSFTRKQFLAAAAIGAIVVVLAGAFASDKLIDRFSSIFSTAAAGEAQDTSTEGRLASWTVAYNLFNDNPWFGVGLGNFKAYYQNGALEDGLIFRGEGRATHSLYLEFLTEQGLFGLLIFLGMAAFGAVSFLRGAAVARSVGDDLMARRLVAFCGAFVGYLAAMTFLQDSIPRFLWYVVSLASEAYMITRCIYADHPVLQFRSSRAGEPLPPEPD</sequence>
<dbReference type="RefSeq" id="WP_353471261.1">
    <property type="nucleotide sequence ID" value="NZ_CP123384.1"/>
</dbReference>
<feature type="transmembrane region" description="Helical" evidence="5">
    <location>
        <begin position="170"/>
        <end position="190"/>
    </location>
</feature>
<feature type="transmembrane region" description="Helical" evidence="5">
    <location>
        <begin position="47"/>
        <end position="72"/>
    </location>
</feature>
<evidence type="ECO:0000256" key="3">
    <source>
        <dbReference type="ARBA" id="ARBA00022989"/>
    </source>
</evidence>
<name>A0AAU8ACG3_9RHOB</name>
<dbReference type="PANTHER" id="PTHR37422">
    <property type="entry name" value="TEICHURONIC ACID BIOSYNTHESIS PROTEIN TUAE"/>
    <property type="match status" value="1"/>
</dbReference>
<gene>
    <name evidence="7" type="ORF">PVT71_07965</name>
</gene>
<proteinExistence type="predicted"/>
<feature type="transmembrane region" description="Helical" evidence="5">
    <location>
        <begin position="245"/>
        <end position="261"/>
    </location>
</feature>
<comment type="subcellular location">
    <subcellularLocation>
        <location evidence="1">Membrane</location>
        <topology evidence="1">Multi-pass membrane protein</topology>
    </subcellularLocation>
</comment>
<dbReference type="InterPro" id="IPR007016">
    <property type="entry name" value="O-antigen_ligase-rel_domated"/>
</dbReference>
<dbReference type="GO" id="GO:0016020">
    <property type="term" value="C:membrane"/>
    <property type="evidence" value="ECO:0007669"/>
    <property type="project" value="UniProtKB-SubCell"/>
</dbReference>
<evidence type="ECO:0000259" key="6">
    <source>
        <dbReference type="Pfam" id="PF04932"/>
    </source>
</evidence>
<evidence type="ECO:0000256" key="5">
    <source>
        <dbReference type="SAM" id="Phobius"/>
    </source>
</evidence>
<organism evidence="7">
    <name type="scientific">Alloyangia sp. H15</name>
    <dbReference type="NCBI Taxonomy" id="3029062"/>
    <lineage>
        <taxon>Bacteria</taxon>
        <taxon>Pseudomonadati</taxon>
        <taxon>Pseudomonadota</taxon>
        <taxon>Alphaproteobacteria</taxon>
        <taxon>Rhodobacterales</taxon>
        <taxon>Roseobacteraceae</taxon>
        <taxon>Alloyangia</taxon>
    </lineage>
</organism>
<dbReference type="InterPro" id="IPR051533">
    <property type="entry name" value="WaaL-like"/>
</dbReference>
<keyword evidence="2 5" id="KW-0812">Transmembrane</keyword>
<feature type="transmembrane region" description="Helical" evidence="5">
    <location>
        <begin position="287"/>
        <end position="305"/>
    </location>
</feature>
<dbReference type="PANTHER" id="PTHR37422:SF23">
    <property type="entry name" value="TEICHURONIC ACID BIOSYNTHESIS PROTEIN TUAE"/>
    <property type="match status" value="1"/>
</dbReference>